<proteinExistence type="predicted"/>
<dbReference type="RefSeq" id="WP_115621335.1">
    <property type="nucleotide sequence ID" value="NZ_UFVR01000004.1"/>
</dbReference>
<dbReference type="EMBL" id="UFVR01000004">
    <property type="protein sequence ID" value="SUX48137.1"/>
    <property type="molecule type" value="Genomic_DNA"/>
</dbReference>
<name>A0A381FNQ0_9FLAO</name>
<reference evidence="1 2" key="1">
    <citation type="submission" date="2018-06" db="EMBL/GenBank/DDBJ databases">
        <authorList>
            <consortium name="Pathogen Informatics"/>
            <person name="Doyle S."/>
        </authorList>
    </citation>
    <scope>NUCLEOTIDE SEQUENCE [LARGE SCALE GENOMIC DNA]</scope>
    <source>
        <strain evidence="1 2">NCTC13532</strain>
    </source>
</reference>
<protein>
    <submittedName>
        <fullName evidence="1">Uncharacterized protein</fullName>
    </submittedName>
</protein>
<dbReference type="AlphaFoldDB" id="A0A381FNQ0"/>
<organism evidence="1 2">
    <name type="scientific">Chryseobacterium indoltheticum</name>
    <dbReference type="NCBI Taxonomy" id="254"/>
    <lineage>
        <taxon>Bacteria</taxon>
        <taxon>Pseudomonadati</taxon>
        <taxon>Bacteroidota</taxon>
        <taxon>Flavobacteriia</taxon>
        <taxon>Flavobacteriales</taxon>
        <taxon>Weeksellaceae</taxon>
        <taxon>Chryseobacterium group</taxon>
        <taxon>Chryseobacterium</taxon>
    </lineage>
</organism>
<sequence length="167" mass="19693">MDNRIPYLLLLFLLLNCKKQEYDEFDFSYGNTFETDFSIKFNSNNDSVFIRENWSSNDFKAPVGKTNYISQLSNLQKKELDSFINTVSFKSLDTLYFEDYSDGEYFSFFIKKDGLTKNIKVHSHSAPKSLTDFADWIYRTKKSLRLIETQQQFEFKSEISELEPPAL</sequence>
<dbReference type="Proteomes" id="UP000254282">
    <property type="component" value="Unassembled WGS sequence"/>
</dbReference>
<evidence type="ECO:0000313" key="2">
    <source>
        <dbReference type="Proteomes" id="UP000254282"/>
    </source>
</evidence>
<evidence type="ECO:0000313" key="1">
    <source>
        <dbReference type="EMBL" id="SUX48137.1"/>
    </source>
</evidence>
<gene>
    <name evidence="1" type="ORF">NCTC13532_03740</name>
</gene>
<accession>A0A381FNQ0</accession>